<dbReference type="Pfam" id="PF00405">
    <property type="entry name" value="Transferrin"/>
    <property type="match status" value="1"/>
</dbReference>
<dbReference type="AlphaFoldDB" id="A0A7R9QF97"/>
<dbReference type="GO" id="GO:0005615">
    <property type="term" value="C:extracellular space"/>
    <property type="evidence" value="ECO:0007669"/>
    <property type="project" value="TreeGrafter"/>
</dbReference>
<feature type="non-terminal residue" evidence="3">
    <location>
        <position position="1"/>
    </location>
</feature>
<keyword evidence="4" id="KW-1185">Reference proteome</keyword>
<dbReference type="InterPro" id="IPR001156">
    <property type="entry name" value="Transferrin-like_dom"/>
</dbReference>
<dbReference type="GO" id="GO:0005769">
    <property type="term" value="C:early endosome"/>
    <property type="evidence" value="ECO:0007669"/>
    <property type="project" value="TreeGrafter"/>
</dbReference>
<dbReference type="SMART" id="SM00094">
    <property type="entry name" value="TR_FER"/>
    <property type="match status" value="1"/>
</dbReference>
<dbReference type="SUPFAM" id="SSF53850">
    <property type="entry name" value="Periplasmic binding protein-like II"/>
    <property type="match status" value="1"/>
</dbReference>
<sequence length="159" mass="17224">MTGWVVPVGALIQDSVISTQNCNRAEEMSQFFMGSCVPGAADARINSNGSGVDSLCSQCIGDQNGSHICEISGAERYSGEEGAFRCLVEGRGDVAFVSYKTALQLTDGKSSEKWAKDLRSVDFRLLCRNQNKSNGNSVSMTNDFDTIPNPNSVHNNQRF</sequence>
<dbReference type="PANTHER" id="PTHR11485:SF29">
    <property type="entry name" value="TRANSFERRIN 2"/>
    <property type="match status" value="1"/>
</dbReference>
<dbReference type="PANTHER" id="PTHR11485">
    <property type="entry name" value="TRANSFERRIN"/>
    <property type="match status" value="1"/>
</dbReference>
<proteinExistence type="predicted"/>
<dbReference type="Gene3D" id="3.40.190.10">
    <property type="entry name" value="Periplasmic binding protein-like II"/>
    <property type="match status" value="1"/>
</dbReference>
<organism evidence="3">
    <name type="scientific">Medioppia subpectinata</name>
    <dbReference type="NCBI Taxonomy" id="1979941"/>
    <lineage>
        <taxon>Eukaryota</taxon>
        <taxon>Metazoa</taxon>
        <taxon>Ecdysozoa</taxon>
        <taxon>Arthropoda</taxon>
        <taxon>Chelicerata</taxon>
        <taxon>Arachnida</taxon>
        <taxon>Acari</taxon>
        <taxon>Acariformes</taxon>
        <taxon>Sarcoptiformes</taxon>
        <taxon>Oribatida</taxon>
        <taxon>Brachypylina</taxon>
        <taxon>Oppioidea</taxon>
        <taxon>Oppiidae</taxon>
        <taxon>Medioppia</taxon>
    </lineage>
</organism>
<feature type="region of interest" description="Disordered" evidence="1">
    <location>
        <begin position="136"/>
        <end position="159"/>
    </location>
</feature>
<name>A0A7R9QF97_9ACAR</name>
<protein>
    <recommendedName>
        <fullName evidence="2">Transferrin-like domain-containing protein</fullName>
    </recommendedName>
</protein>
<dbReference type="GO" id="GO:0055037">
    <property type="term" value="C:recycling endosome"/>
    <property type="evidence" value="ECO:0007669"/>
    <property type="project" value="TreeGrafter"/>
</dbReference>
<dbReference type="PROSITE" id="PS51408">
    <property type="entry name" value="TRANSFERRIN_LIKE_4"/>
    <property type="match status" value="1"/>
</dbReference>
<dbReference type="OrthoDB" id="5914301at2759"/>
<feature type="domain" description="Transferrin-like" evidence="2">
    <location>
        <begin position="1"/>
        <end position="159"/>
    </location>
</feature>
<dbReference type="Proteomes" id="UP000759131">
    <property type="component" value="Unassembled WGS sequence"/>
</dbReference>
<evidence type="ECO:0000313" key="4">
    <source>
        <dbReference type="Proteomes" id="UP000759131"/>
    </source>
</evidence>
<dbReference type="GO" id="GO:0005886">
    <property type="term" value="C:plasma membrane"/>
    <property type="evidence" value="ECO:0007669"/>
    <property type="project" value="TreeGrafter"/>
</dbReference>
<evidence type="ECO:0000259" key="2">
    <source>
        <dbReference type="PROSITE" id="PS51408"/>
    </source>
</evidence>
<dbReference type="GO" id="GO:0006826">
    <property type="term" value="P:iron ion transport"/>
    <property type="evidence" value="ECO:0007669"/>
    <property type="project" value="TreeGrafter"/>
</dbReference>
<gene>
    <name evidence="3" type="ORF">OSB1V03_LOCUS19739</name>
</gene>
<dbReference type="EMBL" id="CAJPIZ010029872">
    <property type="protein sequence ID" value="CAG2119792.1"/>
    <property type="molecule type" value="Genomic_DNA"/>
</dbReference>
<dbReference type="EMBL" id="OC884447">
    <property type="protein sequence ID" value="CAD7643754.1"/>
    <property type="molecule type" value="Genomic_DNA"/>
</dbReference>
<accession>A0A7R9QF97</accession>
<evidence type="ECO:0000256" key="1">
    <source>
        <dbReference type="SAM" id="MobiDB-lite"/>
    </source>
</evidence>
<reference evidence="3" key="1">
    <citation type="submission" date="2020-11" db="EMBL/GenBank/DDBJ databases">
        <authorList>
            <person name="Tran Van P."/>
        </authorList>
    </citation>
    <scope>NUCLEOTIDE SEQUENCE</scope>
</reference>
<evidence type="ECO:0000313" key="3">
    <source>
        <dbReference type="EMBL" id="CAD7643754.1"/>
    </source>
</evidence>